<evidence type="ECO:0000256" key="1">
    <source>
        <dbReference type="ARBA" id="ARBA00007751"/>
    </source>
</evidence>
<feature type="domain" description="RdRp catalytic" evidence="8">
    <location>
        <begin position="568"/>
        <end position="687"/>
    </location>
</feature>
<reference evidence="9" key="2">
    <citation type="submission" date="2024-05" db="EMBL/GenBank/DDBJ databases">
        <title>Discovery of novel RNA viruses in commercially relevant seaweeds Alaria esculenta and Saccharina latissima.</title>
        <authorList>
            <person name="Dekker R.J."/>
            <person name="de Leeuw W.C."/>
            <person name="van Olst M."/>
            <person name="Ensink W.A."/>
            <person name="van Leeuwen S."/>
            <person name="Cohen J."/>
            <person name="Timmermans K.R."/>
            <person name="Breit T.M."/>
            <person name="Jonker M.J."/>
        </authorList>
    </citation>
    <scope>NUCLEOTIDE SEQUENCE</scope>
    <source>
        <strain evidence="9">Slv-NL2</strain>
    </source>
</reference>
<dbReference type="Pfam" id="PF19222">
    <property type="entry name" value="Noda_Vmethyltr"/>
    <property type="match status" value="1"/>
</dbReference>
<dbReference type="GO" id="GO:0039694">
    <property type="term" value="P:viral RNA genome replication"/>
    <property type="evidence" value="ECO:0007669"/>
    <property type="project" value="InterPro"/>
</dbReference>
<evidence type="ECO:0000259" key="8">
    <source>
        <dbReference type="PROSITE" id="PS50507"/>
    </source>
</evidence>
<feature type="transmembrane region" description="Helical" evidence="7">
    <location>
        <begin position="27"/>
        <end position="50"/>
    </location>
</feature>
<proteinExistence type="inferred from homology"/>
<dbReference type="InterPro" id="IPR043647">
    <property type="entry name" value="Noda_Vmethyltr_dom"/>
</dbReference>
<feature type="compositionally biased region" description="Basic residues" evidence="6">
    <location>
        <begin position="884"/>
        <end position="895"/>
    </location>
</feature>
<comment type="similarity">
    <text evidence="1">Belongs to the nodaviridae RNA polymerase family.</text>
</comment>
<keyword evidence="3" id="KW-0548">Nucleotidyltransferase</keyword>
<dbReference type="EMBL" id="PP793783">
    <property type="protein sequence ID" value="XAX95854.1"/>
    <property type="molecule type" value="Genomic_RNA"/>
</dbReference>
<evidence type="ECO:0000256" key="7">
    <source>
        <dbReference type="SAM" id="Phobius"/>
    </source>
</evidence>
<evidence type="ECO:0000256" key="3">
    <source>
        <dbReference type="ARBA" id="ARBA00022695"/>
    </source>
</evidence>
<accession>A0AB38ZN71</accession>
<name>A0AB38ZN71_9VIRU</name>
<keyword evidence="9" id="KW-0696">RNA-directed RNA polymerase</keyword>
<evidence type="ECO:0000256" key="5">
    <source>
        <dbReference type="ARBA" id="ARBA00032757"/>
    </source>
</evidence>
<reference evidence="9" key="1">
    <citation type="journal article" date="2024" name="bioRxiv">
        <title>Genome sequences of three Konjac mosaic virus (KoMV) variants.</title>
        <authorList>
            <person name="Breit T.M."/>
            <person name="de Leeuw W.C."/>
            <person name="van Olst M.F."/>
            <person name="Ensink W.A."/>
            <person name="van Leeuwen S.M."/>
            <person name="Jonker M.J."/>
            <person name="Dekker R.J."/>
        </authorList>
    </citation>
    <scope>NUCLEOTIDE SEQUENCE</scope>
    <source>
        <strain evidence="9">Slv-NL2</strain>
    </source>
</reference>
<dbReference type="InterPro" id="IPR043502">
    <property type="entry name" value="DNA/RNA_pol_sf"/>
</dbReference>
<evidence type="ECO:0000256" key="6">
    <source>
        <dbReference type="SAM" id="MobiDB-lite"/>
    </source>
</evidence>
<dbReference type="GO" id="GO:0003968">
    <property type="term" value="F:RNA-directed RNA polymerase activity"/>
    <property type="evidence" value="ECO:0007669"/>
    <property type="project" value="UniProtKB-KW"/>
</dbReference>
<feature type="transmembrane region" description="Helical" evidence="7">
    <location>
        <begin position="263"/>
        <end position="285"/>
    </location>
</feature>
<dbReference type="InterPro" id="IPR007094">
    <property type="entry name" value="RNA-dir_pol_PSvirus"/>
</dbReference>
<keyword evidence="7" id="KW-1133">Transmembrane helix</keyword>
<sequence>MYFSLQGLINAILSHIFVMYEPDFKQYYTVFGCIAGLTLMFLVTGIVWAVDRVRIMKELTFRISRTLERTKIEPAMAANSVASVFNRMDVPTLNVSSRHTHAYCAAVRTSAVTFLRQFCLTLGVPEYCVSRSRRDENLGVNGSKLWYMGIDVDKKVTNDVPKGIATLVDTDFHDDDLPEMLLGALHPIVLYTINPRVVAKSSGEVTYYFNTNNEIVMRYSGGALWQHKLWDYTSDIICVRKRVLGITLKYSLFRVEKKQMDDLRTIVCLAPLGTWVGLSAILASMRLKAKPLERLEPVHNGWAHLIDIGTTGITHSIGRAGSYQEASFSAVELAACKGATGMSNHDAMVSTTCPWLDGDRLRGLVAAEYFRDGDVKPTYVTSVEDSVRHISAAVETAGDEEERQGVTGFMSPLVTGGCYSHNTSTSNNKWGVKARITDLSNDDSTLRPFPTSCLKEFLDFFCKSGPLTPVAYDEVYANQVRPTQRAILREGAMKGAVEDTTVRSFLKKESVQGIKDPRVISTIAPRSKLEYSKYMLPVGRLMKSFRWYGFKTPVEVAADVAETVGGLPYAIEGDFSRMDGHVNAAVRIMLEEGLLRRLFPGDENVIQLHREQFKQTGRIRGMTYETGYARCSGSPETSCFNTGLTGFVAYLTNRMLGCDPVSAWDAIGLCAGDDTLTPGHIGISPETHALTFRKAARHVGQVLTGDIRINGEPVKFLSRVFGGAWYGSPNSMADPLRVIVKVHSTPNMPAGTTPQQKCYEKGLSLYQTDSNTPILGPLARKMMSVGKPGKVTSDFAPTSWWSQFENSWPNQAEDWMNDVIHEQLEDFDLAKFESWIDVGDVYNAPTCMALPEKPGSVDVLVDGELVRGKPKEKDCSNTVSDVKKRVHRRKSRSRTRSVSGRSDVSANTV</sequence>
<evidence type="ECO:0000313" key="9">
    <source>
        <dbReference type="EMBL" id="XAX95854.1"/>
    </source>
</evidence>
<keyword evidence="2" id="KW-0808">Transferase</keyword>
<protein>
    <recommendedName>
        <fullName evidence="5">RNA replicase</fullName>
    </recommendedName>
</protein>
<organism evidence="9">
    <name type="scientific">Saccharina latissima RNA virus 2</name>
    <dbReference type="NCBI Taxonomy" id="3153342"/>
    <lineage>
        <taxon>Viruses</taxon>
        <taxon>Riboviria</taxon>
    </lineage>
</organism>
<evidence type="ECO:0000256" key="2">
    <source>
        <dbReference type="ARBA" id="ARBA00022679"/>
    </source>
</evidence>
<keyword evidence="7" id="KW-0812">Transmembrane</keyword>
<feature type="region of interest" description="Disordered" evidence="6">
    <location>
        <begin position="870"/>
        <end position="909"/>
    </location>
</feature>
<dbReference type="PROSITE" id="PS50507">
    <property type="entry name" value="RDRP_SSRNA_POS"/>
    <property type="match status" value="1"/>
</dbReference>
<keyword evidence="7" id="KW-0472">Membrane</keyword>
<evidence type="ECO:0000256" key="4">
    <source>
        <dbReference type="ARBA" id="ARBA00022953"/>
    </source>
</evidence>
<feature type="compositionally biased region" description="Low complexity" evidence="6">
    <location>
        <begin position="896"/>
        <end position="909"/>
    </location>
</feature>
<keyword evidence="4" id="KW-0693">Viral RNA replication</keyword>
<dbReference type="SUPFAM" id="SSF56672">
    <property type="entry name" value="DNA/RNA polymerases"/>
    <property type="match status" value="1"/>
</dbReference>